<name>B3V6C5_9ARCH</name>
<evidence type="ECO:0000256" key="1">
    <source>
        <dbReference type="SAM" id="Phobius"/>
    </source>
</evidence>
<keyword evidence="1" id="KW-0472">Membrane</keyword>
<feature type="transmembrane region" description="Helical" evidence="1">
    <location>
        <begin position="241"/>
        <end position="266"/>
    </location>
</feature>
<organism evidence="2">
    <name type="scientific">uncultured marine crenarchaeote AD1000-207-H3</name>
    <dbReference type="NCBI Taxonomy" id="526637"/>
    <lineage>
        <taxon>Archaea</taxon>
        <taxon>Nitrososphaerota</taxon>
        <taxon>Nitrososphaeria</taxon>
        <taxon>Nitrosopumilales</taxon>
        <taxon>environmental samples</taxon>
    </lineage>
</organism>
<dbReference type="EMBL" id="EU686633">
    <property type="protein sequence ID" value="ACF09849.1"/>
    <property type="molecule type" value="Genomic_DNA"/>
</dbReference>
<evidence type="ECO:0000313" key="2">
    <source>
        <dbReference type="EMBL" id="ACF09849.1"/>
    </source>
</evidence>
<protein>
    <submittedName>
        <fullName evidence="2">Uncharacterized protein</fullName>
    </submittedName>
</protein>
<feature type="transmembrane region" description="Helical" evidence="1">
    <location>
        <begin position="6"/>
        <end position="24"/>
    </location>
</feature>
<keyword evidence="1" id="KW-1133">Transmembrane helix</keyword>
<reference evidence="2" key="1">
    <citation type="journal article" date="2008" name="ISME J.">
        <title>Hindsight in the relative abundance, metabolic potential and genome dynamics of uncultivated marine archaea from comparative metagenomic analyses of bathypelagic plankton of different oceanic regions.</title>
        <authorList>
            <person name="Martin-Cuadrado A.B."/>
            <person name="Rodriguez-Valera F."/>
            <person name="Moreira D."/>
            <person name="Alba J.C."/>
            <person name="Ivars-Martinez E."/>
            <person name="Henn M.R."/>
            <person name="Talla E."/>
            <person name="Lopez-Garcia P."/>
        </authorList>
    </citation>
    <scope>NUCLEOTIDE SEQUENCE</scope>
</reference>
<sequence>MSDFYYFIIFLLNVINFQDVNPYFRKKWLSNKHKFGFVKILVRMKNSTKTKTNDRAFIIIGFTVIVTIFLLYSRISDFSITTDSIQSIERLAAGFYVILFMSFGTIGYGIYRYHQRKVTENDHGVLSIIAKATMDARSKKIFVVTFIAYGMFFSLTAGLIVYQPDIMFSYHYDAIVPSAHMNACCAEPGYMPTIIMYMTEHVGLQIIPINLVLVIIVSYLVGLNTALAVKAISITKKSGGLTGIGATTGLFVACPTCVSTFFAIFIGSSSAVTFTLILTHLQTLFVGITIPILLLTPIIIAKKIQKRDDDCKLDTKS</sequence>
<feature type="transmembrane region" description="Helical" evidence="1">
    <location>
        <begin position="206"/>
        <end position="229"/>
    </location>
</feature>
<accession>B3V6C5</accession>
<dbReference type="AlphaFoldDB" id="B3V6C5"/>
<proteinExistence type="predicted"/>
<reference evidence="2" key="2">
    <citation type="submission" date="2008-08" db="EMBL/GenBank/DDBJ databases">
        <authorList>
            <person name="Martin-Cuadrado A.-B."/>
            <person name="Rodriguez-Valera F."/>
            <person name="Moreira D."/>
            <person name="Alba J.-C."/>
            <person name="Ivars-Martinez E."/>
            <person name="Henn M.R."/>
            <person name="Talla E."/>
            <person name="Lopez-Garcia P."/>
        </authorList>
    </citation>
    <scope>NUCLEOTIDE SEQUENCE</scope>
</reference>
<feature type="transmembrane region" description="Helical" evidence="1">
    <location>
        <begin position="141"/>
        <end position="162"/>
    </location>
</feature>
<keyword evidence="1" id="KW-0812">Transmembrane</keyword>
<feature type="transmembrane region" description="Helical" evidence="1">
    <location>
        <begin position="56"/>
        <end position="73"/>
    </location>
</feature>
<feature type="transmembrane region" description="Helical" evidence="1">
    <location>
        <begin position="93"/>
        <end position="111"/>
    </location>
</feature>
<feature type="transmembrane region" description="Helical" evidence="1">
    <location>
        <begin position="272"/>
        <end position="300"/>
    </location>
</feature>